<evidence type="ECO:0000313" key="1">
    <source>
        <dbReference type="EMBL" id="KYP64645.1"/>
    </source>
</evidence>
<dbReference type="Gramene" id="C.cajan_18703.t">
    <property type="protein sequence ID" value="C.cajan_18703.t.cds1"/>
    <property type="gene ID" value="C.cajan_18703"/>
</dbReference>
<feature type="non-terminal residue" evidence="1">
    <location>
        <position position="1"/>
    </location>
</feature>
<accession>A0A151TC88</accession>
<sequence length="63" mass="6893">QGKLHNLTICVLIDTNSSYNILQPCIASHLQLSITLTLKCNVMAGNGEHIEFTSLCNQVPILL</sequence>
<evidence type="ECO:0000313" key="2">
    <source>
        <dbReference type="Proteomes" id="UP000075243"/>
    </source>
</evidence>
<dbReference type="EMBL" id="CM003609">
    <property type="protein sequence ID" value="KYP64645.1"/>
    <property type="molecule type" value="Genomic_DNA"/>
</dbReference>
<dbReference type="Proteomes" id="UP000075243">
    <property type="component" value="Chromosome 7"/>
</dbReference>
<organism evidence="1 2">
    <name type="scientific">Cajanus cajan</name>
    <name type="common">Pigeon pea</name>
    <name type="synonym">Cajanus indicus</name>
    <dbReference type="NCBI Taxonomy" id="3821"/>
    <lineage>
        <taxon>Eukaryota</taxon>
        <taxon>Viridiplantae</taxon>
        <taxon>Streptophyta</taxon>
        <taxon>Embryophyta</taxon>
        <taxon>Tracheophyta</taxon>
        <taxon>Spermatophyta</taxon>
        <taxon>Magnoliopsida</taxon>
        <taxon>eudicotyledons</taxon>
        <taxon>Gunneridae</taxon>
        <taxon>Pentapetalae</taxon>
        <taxon>rosids</taxon>
        <taxon>fabids</taxon>
        <taxon>Fabales</taxon>
        <taxon>Fabaceae</taxon>
        <taxon>Papilionoideae</taxon>
        <taxon>50 kb inversion clade</taxon>
        <taxon>NPAAA clade</taxon>
        <taxon>indigoferoid/millettioid clade</taxon>
        <taxon>Phaseoleae</taxon>
        <taxon>Cajanus</taxon>
    </lineage>
</organism>
<name>A0A151TC88_CAJCA</name>
<protein>
    <submittedName>
        <fullName evidence="1">Uncharacterized protein</fullName>
    </submittedName>
</protein>
<keyword evidence="2" id="KW-1185">Reference proteome</keyword>
<reference evidence="1 2" key="1">
    <citation type="journal article" date="2012" name="Nat. Biotechnol.">
        <title>Draft genome sequence of pigeonpea (Cajanus cajan), an orphan legume crop of resource-poor farmers.</title>
        <authorList>
            <person name="Varshney R.K."/>
            <person name="Chen W."/>
            <person name="Li Y."/>
            <person name="Bharti A.K."/>
            <person name="Saxena R.K."/>
            <person name="Schlueter J.A."/>
            <person name="Donoghue M.T."/>
            <person name="Azam S."/>
            <person name="Fan G."/>
            <person name="Whaley A.M."/>
            <person name="Farmer A.D."/>
            <person name="Sheridan J."/>
            <person name="Iwata A."/>
            <person name="Tuteja R."/>
            <person name="Penmetsa R.V."/>
            <person name="Wu W."/>
            <person name="Upadhyaya H.D."/>
            <person name="Yang S.P."/>
            <person name="Shah T."/>
            <person name="Saxena K.B."/>
            <person name="Michael T."/>
            <person name="McCombie W.R."/>
            <person name="Yang B."/>
            <person name="Zhang G."/>
            <person name="Yang H."/>
            <person name="Wang J."/>
            <person name="Spillane C."/>
            <person name="Cook D.R."/>
            <person name="May G.D."/>
            <person name="Xu X."/>
            <person name="Jackson S.A."/>
        </authorList>
    </citation>
    <scope>NUCLEOTIDE SEQUENCE [LARGE SCALE GENOMIC DNA]</scope>
    <source>
        <strain evidence="2">cv. Asha</strain>
    </source>
</reference>
<proteinExistence type="predicted"/>
<dbReference type="AlphaFoldDB" id="A0A151TC88"/>
<gene>
    <name evidence="1" type="ORF">KK1_019248</name>
</gene>